<dbReference type="EMBL" id="CP047218">
    <property type="protein sequence ID" value="QHD66861.1"/>
    <property type="molecule type" value="Genomic_DNA"/>
</dbReference>
<accession>A0A6P1GGU4</accession>
<name>A0A6P1GGU4_SPHYA</name>
<protein>
    <submittedName>
        <fullName evidence="1">Uncharacterized protein</fullName>
    </submittedName>
</protein>
<evidence type="ECO:0000313" key="1">
    <source>
        <dbReference type="EMBL" id="QHD66861.1"/>
    </source>
</evidence>
<gene>
    <name evidence="1" type="ORF">GS397_07230</name>
</gene>
<dbReference type="AlphaFoldDB" id="A0A6P1GGU4"/>
<reference evidence="1 2" key="1">
    <citation type="submission" date="2019-12" db="EMBL/GenBank/DDBJ databases">
        <title>Functional and genomic insights into the Sphingobium yanoikuyae YC-JY1, a bacterium efficiently degrading bisphenol A.</title>
        <authorList>
            <person name="Jia Y."/>
            <person name="Li X."/>
            <person name="Wang J."/>
            <person name="Eltoukhy A."/>
            <person name="Lamraoui I."/>
            <person name="Yan Y."/>
        </authorList>
    </citation>
    <scope>NUCLEOTIDE SEQUENCE [LARGE SCALE GENOMIC DNA]</scope>
    <source>
        <strain evidence="1 2">YC-JY1</strain>
    </source>
</reference>
<organism evidence="1 2">
    <name type="scientific">Sphingobium yanoikuyae</name>
    <name type="common">Sphingomonas yanoikuyae</name>
    <dbReference type="NCBI Taxonomy" id="13690"/>
    <lineage>
        <taxon>Bacteria</taxon>
        <taxon>Pseudomonadati</taxon>
        <taxon>Pseudomonadota</taxon>
        <taxon>Alphaproteobacteria</taxon>
        <taxon>Sphingomonadales</taxon>
        <taxon>Sphingomonadaceae</taxon>
        <taxon>Sphingobium</taxon>
    </lineage>
</organism>
<proteinExistence type="predicted"/>
<evidence type="ECO:0000313" key="2">
    <source>
        <dbReference type="Proteomes" id="UP000464086"/>
    </source>
</evidence>
<sequence length="60" mass="6754">MDPVKFRVAIPAADPPDNITHDYRERAPDGAMCLDVDFRHDPIFQPLSPPMVQRRPDGAP</sequence>
<dbReference type="Proteomes" id="UP000464086">
    <property type="component" value="Chromosome"/>
</dbReference>